<dbReference type="EMBL" id="PHUM01000003">
    <property type="protein sequence ID" value="PWH09419.1"/>
    <property type="molecule type" value="Genomic_DNA"/>
</dbReference>
<feature type="compositionally biased region" description="Basic residues" evidence="1">
    <location>
        <begin position="160"/>
        <end position="175"/>
    </location>
</feature>
<proteinExistence type="predicted"/>
<dbReference type="AlphaFoldDB" id="A0A2U2RU88"/>
<evidence type="ECO:0000313" key="2">
    <source>
        <dbReference type="EMBL" id="PWH09419.1"/>
    </source>
</evidence>
<feature type="region of interest" description="Disordered" evidence="1">
    <location>
        <begin position="240"/>
        <end position="270"/>
    </location>
</feature>
<evidence type="ECO:0000313" key="3">
    <source>
        <dbReference type="Proteomes" id="UP000245582"/>
    </source>
</evidence>
<reference evidence="2 3" key="1">
    <citation type="submission" date="2017-11" db="EMBL/GenBank/DDBJ databases">
        <title>Draft genome sequence of Bifidobacterium longum UMA026, isolated from Holstein dairy cow feces.</title>
        <authorList>
            <person name="Albert K."/>
            <person name="Sela D.A."/>
        </authorList>
    </citation>
    <scope>NUCLEOTIDE SEQUENCE [LARGE SCALE GENOMIC DNA]</scope>
    <source>
        <strain evidence="2 3">UMA026</strain>
    </source>
</reference>
<name>A0A2U2RU88_BIFLN</name>
<feature type="region of interest" description="Disordered" evidence="1">
    <location>
        <begin position="118"/>
        <end position="179"/>
    </location>
</feature>
<feature type="compositionally biased region" description="Polar residues" evidence="1">
    <location>
        <begin position="146"/>
        <end position="159"/>
    </location>
</feature>
<feature type="compositionally biased region" description="Basic and acidic residues" evidence="1">
    <location>
        <begin position="248"/>
        <end position="258"/>
    </location>
</feature>
<comment type="caution">
    <text evidence="2">The sequence shown here is derived from an EMBL/GenBank/DDBJ whole genome shotgun (WGS) entry which is preliminary data.</text>
</comment>
<dbReference type="Pfam" id="PF16280">
    <property type="entry name" value="DUF4928"/>
    <property type="match status" value="1"/>
</dbReference>
<accession>A0A2U2RU88</accession>
<dbReference type="Proteomes" id="UP000245582">
    <property type="component" value="Unassembled WGS sequence"/>
</dbReference>
<organism evidence="2 3">
    <name type="scientific">Bifidobacterium longum</name>
    <dbReference type="NCBI Taxonomy" id="216816"/>
    <lineage>
        <taxon>Bacteria</taxon>
        <taxon>Bacillati</taxon>
        <taxon>Actinomycetota</taxon>
        <taxon>Actinomycetes</taxon>
        <taxon>Bifidobacteriales</taxon>
        <taxon>Bifidobacteriaceae</taxon>
        <taxon>Bifidobacterium</taxon>
    </lineage>
</organism>
<dbReference type="InterPro" id="IPR032564">
    <property type="entry name" value="DUF4928"/>
</dbReference>
<protein>
    <submittedName>
        <fullName evidence="2">DUF4928 domain-containing protein</fullName>
    </submittedName>
</protein>
<gene>
    <name evidence="2" type="ORF">CWE05_03575</name>
</gene>
<sequence>MNDGSIGSTFKGRTSRGTMALMHDYAELINELRPTAEQFTEIEQYWVKRIQAFFTSKPFKLESDNSLSVDAAVEHLLRQAAQRRRENPGTMYVGTVLQHLVAAKLTIVAPEVEINGASVADDPSPRLPTVRPRTVSQNRPRLRPPVSSQLTTPTGSGASSRKRHCDAPYTRRRHCPVPPGTGRSAPLRCRAVRHPICHVSDRSRIWRRRIDARCAERQRSRRWRATAGWLPAAGHPVAARQASLPRIASDRSRPDRSRGNTPPLRRTCCG</sequence>
<evidence type="ECO:0000256" key="1">
    <source>
        <dbReference type="SAM" id="MobiDB-lite"/>
    </source>
</evidence>